<accession>A0AAN6QR02</accession>
<protein>
    <submittedName>
        <fullName evidence="2">Uncharacterized protein</fullName>
    </submittedName>
</protein>
<dbReference type="InterPro" id="IPR027796">
    <property type="entry name" value="OTT_1508_deam-like"/>
</dbReference>
<feature type="compositionally biased region" description="Basic and acidic residues" evidence="1">
    <location>
        <begin position="507"/>
        <end position="524"/>
    </location>
</feature>
<dbReference type="RefSeq" id="XP_064668391.1">
    <property type="nucleotide sequence ID" value="XM_064811857.1"/>
</dbReference>
<gene>
    <name evidence="2" type="ORF">N656DRAFT_712901</name>
</gene>
<feature type="region of interest" description="Disordered" evidence="1">
    <location>
        <begin position="493"/>
        <end position="524"/>
    </location>
</feature>
<dbReference type="Pfam" id="PF14441">
    <property type="entry name" value="OTT_1508_deam"/>
    <property type="match status" value="1"/>
</dbReference>
<evidence type="ECO:0000256" key="1">
    <source>
        <dbReference type="SAM" id="MobiDB-lite"/>
    </source>
</evidence>
<evidence type="ECO:0000313" key="3">
    <source>
        <dbReference type="Proteomes" id="UP001302812"/>
    </source>
</evidence>
<name>A0AAN6QR02_9PEZI</name>
<comment type="caution">
    <text evidence="2">The sequence shown here is derived from an EMBL/GenBank/DDBJ whole genome shotgun (WGS) entry which is preliminary data.</text>
</comment>
<reference evidence="2" key="1">
    <citation type="journal article" date="2023" name="Mol. Phylogenet. Evol.">
        <title>Genome-scale phylogeny and comparative genomics of the fungal order Sordariales.</title>
        <authorList>
            <person name="Hensen N."/>
            <person name="Bonometti L."/>
            <person name="Westerberg I."/>
            <person name="Brannstrom I.O."/>
            <person name="Guillou S."/>
            <person name="Cros-Aarteil S."/>
            <person name="Calhoun S."/>
            <person name="Haridas S."/>
            <person name="Kuo A."/>
            <person name="Mondo S."/>
            <person name="Pangilinan J."/>
            <person name="Riley R."/>
            <person name="LaButti K."/>
            <person name="Andreopoulos B."/>
            <person name="Lipzen A."/>
            <person name="Chen C."/>
            <person name="Yan M."/>
            <person name="Daum C."/>
            <person name="Ng V."/>
            <person name="Clum A."/>
            <person name="Steindorff A."/>
            <person name="Ohm R.A."/>
            <person name="Martin F."/>
            <person name="Silar P."/>
            <person name="Natvig D.O."/>
            <person name="Lalanne C."/>
            <person name="Gautier V."/>
            <person name="Ament-Velasquez S.L."/>
            <person name="Kruys A."/>
            <person name="Hutchinson M.I."/>
            <person name="Powell A.J."/>
            <person name="Barry K."/>
            <person name="Miller A.N."/>
            <person name="Grigoriev I.V."/>
            <person name="Debuchy R."/>
            <person name="Gladieux P."/>
            <person name="Hiltunen Thoren M."/>
            <person name="Johannesson H."/>
        </authorList>
    </citation>
    <scope>NUCLEOTIDE SEQUENCE</scope>
    <source>
        <strain evidence="2">CBS 508.74</strain>
    </source>
</reference>
<sequence>MTDVMPLPASLRKRFYEPVILLDSLRAVYRKDNKLTEPDLEAAAGKSPQQMYYCFVNKLGQICDNQRGQHLGKTVTSFALLDSGNIEYRFASNLRDRDELNEVKQYVTEILNVLGDLADDDMDDKTRMASVFSRILHTVIAFNRSKMQHYIETLCENDNLRFCIGRSSEEATSKGESVSQALQSLQPHVDAAREAASDDDDTFVDSVRQLLEEIDKHHEPLLEDYMKQKTLGLGNTDSPWCEVRHALGRLLSYFIAIKVLISARKLWPRIFVNVDVNWIPSTEPSPDPPDIRRNARGIIQRMGRNKSTLDAYQQHAESLQNRPGGLDSQIKQRVHPLNFRPIVHAEVNLLDSILRDQAQAEYEGDDLLRFFNEAEFGRYVGSSKPTCLLCHLYFAAHHSGVQCRPTHKNLYYNWRAPDILNGDGQEAVEERNAILEQMVKDIREETKRAIKERSYSRRKHDSRDTPSNPLWSTTRASLVGGVDIDDLGSQLGQINLDKASSVGNRTESSRDTTSEDAGARLERA</sequence>
<dbReference type="EMBL" id="MU853348">
    <property type="protein sequence ID" value="KAK4110821.1"/>
    <property type="molecule type" value="Genomic_DNA"/>
</dbReference>
<dbReference type="Proteomes" id="UP001302812">
    <property type="component" value="Unassembled WGS sequence"/>
</dbReference>
<evidence type="ECO:0000313" key="2">
    <source>
        <dbReference type="EMBL" id="KAK4110821.1"/>
    </source>
</evidence>
<feature type="region of interest" description="Disordered" evidence="1">
    <location>
        <begin position="450"/>
        <end position="472"/>
    </location>
</feature>
<dbReference type="PANTHER" id="PTHR42037:SF1">
    <property type="match status" value="1"/>
</dbReference>
<keyword evidence="3" id="KW-1185">Reference proteome</keyword>
<reference evidence="2" key="2">
    <citation type="submission" date="2023-05" db="EMBL/GenBank/DDBJ databases">
        <authorList>
            <consortium name="Lawrence Berkeley National Laboratory"/>
            <person name="Steindorff A."/>
            <person name="Hensen N."/>
            <person name="Bonometti L."/>
            <person name="Westerberg I."/>
            <person name="Brannstrom I.O."/>
            <person name="Guillou S."/>
            <person name="Cros-Aarteil S."/>
            <person name="Calhoun S."/>
            <person name="Haridas S."/>
            <person name="Kuo A."/>
            <person name="Mondo S."/>
            <person name="Pangilinan J."/>
            <person name="Riley R."/>
            <person name="Labutti K."/>
            <person name="Andreopoulos B."/>
            <person name="Lipzen A."/>
            <person name="Chen C."/>
            <person name="Yanf M."/>
            <person name="Daum C."/>
            <person name="Ng V."/>
            <person name="Clum A."/>
            <person name="Ohm R."/>
            <person name="Martin F."/>
            <person name="Silar P."/>
            <person name="Natvig D."/>
            <person name="Lalanne C."/>
            <person name="Gautier V."/>
            <person name="Ament-Velasquez S.L."/>
            <person name="Kruys A."/>
            <person name="Hutchinson M.I."/>
            <person name="Powell A.J."/>
            <person name="Barry K."/>
            <person name="Miller A.N."/>
            <person name="Grigoriev I.V."/>
            <person name="Debuchy R."/>
            <person name="Gladieux P."/>
            <person name="Thoren M.H."/>
            <person name="Johannesson H."/>
        </authorList>
    </citation>
    <scope>NUCLEOTIDE SEQUENCE</scope>
    <source>
        <strain evidence="2">CBS 508.74</strain>
    </source>
</reference>
<dbReference type="PANTHER" id="PTHR42037">
    <property type="match status" value="1"/>
</dbReference>
<organism evidence="2 3">
    <name type="scientific">Canariomyces notabilis</name>
    <dbReference type="NCBI Taxonomy" id="2074819"/>
    <lineage>
        <taxon>Eukaryota</taxon>
        <taxon>Fungi</taxon>
        <taxon>Dikarya</taxon>
        <taxon>Ascomycota</taxon>
        <taxon>Pezizomycotina</taxon>
        <taxon>Sordariomycetes</taxon>
        <taxon>Sordariomycetidae</taxon>
        <taxon>Sordariales</taxon>
        <taxon>Chaetomiaceae</taxon>
        <taxon>Canariomyces</taxon>
    </lineage>
</organism>
<proteinExistence type="predicted"/>
<dbReference type="AlphaFoldDB" id="A0AAN6QR02"/>
<dbReference type="GeneID" id="89935982"/>